<protein>
    <submittedName>
        <fullName evidence="1">Uncharacterized protein</fullName>
    </submittedName>
</protein>
<sequence length="124" mass="14288">MKKGVIKMRYSTIIEKLSTSGSGAVYPEEYRKDSQTRFRLWTLVRNFPDPKKPRNVFPSLEYYSLLIKLGEYVSIAVANNALARAREKGSLPVKLFLLPPKRQAAPKSKPFGIRRQTRRKVVTF</sequence>
<dbReference type="EMBL" id="PFHH01000040">
    <property type="protein sequence ID" value="PIW89954.1"/>
    <property type="molecule type" value="Genomic_DNA"/>
</dbReference>
<organism evidence="1 2">
    <name type="scientific">Candidatus Nealsonbacteria bacterium CG_4_8_14_3_um_filter_40_11</name>
    <dbReference type="NCBI Taxonomy" id="1974690"/>
    <lineage>
        <taxon>Bacteria</taxon>
        <taxon>Candidatus Nealsoniibacteriota</taxon>
    </lineage>
</organism>
<dbReference type="Proteomes" id="UP000229238">
    <property type="component" value="Unassembled WGS sequence"/>
</dbReference>
<reference evidence="2" key="1">
    <citation type="submission" date="2017-09" db="EMBL/GenBank/DDBJ databases">
        <title>Depth-based differentiation of microbial function through sediment-hosted aquifers and enrichment of novel symbionts in the deep terrestrial subsurface.</title>
        <authorList>
            <person name="Probst A.J."/>
            <person name="Ladd B."/>
            <person name="Jarett J.K."/>
            <person name="Geller-Mcgrath D.E."/>
            <person name="Sieber C.M.K."/>
            <person name="Emerson J.B."/>
            <person name="Anantharaman K."/>
            <person name="Thomas B.C."/>
            <person name="Malmstrom R."/>
            <person name="Stieglmeier M."/>
            <person name="Klingl A."/>
            <person name="Woyke T."/>
            <person name="Ryan C.M."/>
            <person name="Banfield J.F."/>
        </authorList>
    </citation>
    <scope>NUCLEOTIDE SEQUENCE [LARGE SCALE GENOMIC DNA]</scope>
</reference>
<name>A0A2M7IJS9_9BACT</name>
<accession>A0A2M7IJS9</accession>
<evidence type="ECO:0000313" key="1">
    <source>
        <dbReference type="EMBL" id="PIW89954.1"/>
    </source>
</evidence>
<proteinExistence type="predicted"/>
<comment type="caution">
    <text evidence="1">The sequence shown here is derived from an EMBL/GenBank/DDBJ whole genome shotgun (WGS) entry which is preliminary data.</text>
</comment>
<dbReference type="AlphaFoldDB" id="A0A2M7IJS9"/>
<gene>
    <name evidence="1" type="ORF">COZ92_02145</name>
</gene>
<evidence type="ECO:0000313" key="2">
    <source>
        <dbReference type="Proteomes" id="UP000229238"/>
    </source>
</evidence>